<evidence type="ECO:0000313" key="2">
    <source>
        <dbReference type="EMBL" id="EPB83022.1"/>
    </source>
</evidence>
<reference evidence="3" key="1">
    <citation type="submission" date="2013-05" db="EMBL/GenBank/DDBJ databases">
        <title>The Genome sequence of Mucor circinelloides f. circinelloides 1006PhL.</title>
        <authorList>
            <consortium name="The Broad Institute Genomics Platform"/>
            <person name="Cuomo C."/>
            <person name="Earl A."/>
            <person name="Findley K."/>
            <person name="Lee S.C."/>
            <person name="Walker B."/>
            <person name="Young S."/>
            <person name="Zeng Q."/>
            <person name="Gargeya S."/>
            <person name="Fitzgerald M."/>
            <person name="Haas B."/>
            <person name="Abouelleil A."/>
            <person name="Allen A.W."/>
            <person name="Alvarado L."/>
            <person name="Arachchi H.M."/>
            <person name="Berlin A.M."/>
            <person name="Chapman S.B."/>
            <person name="Gainer-Dewar J."/>
            <person name="Goldberg J."/>
            <person name="Griggs A."/>
            <person name="Gujja S."/>
            <person name="Hansen M."/>
            <person name="Howarth C."/>
            <person name="Imamovic A."/>
            <person name="Ireland A."/>
            <person name="Larimer J."/>
            <person name="McCowan C."/>
            <person name="Murphy C."/>
            <person name="Pearson M."/>
            <person name="Poon T.W."/>
            <person name="Priest M."/>
            <person name="Roberts A."/>
            <person name="Saif S."/>
            <person name="Shea T."/>
            <person name="Sisk P."/>
            <person name="Sykes S."/>
            <person name="Wortman J."/>
            <person name="Nusbaum C."/>
            <person name="Birren B."/>
        </authorList>
    </citation>
    <scope>NUCLEOTIDE SEQUENCE [LARGE SCALE GENOMIC DNA]</scope>
    <source>
        <strain evidence="3">1006PhL</strain>
    </source>
</reference>
<dbReference type="STRING" id="1220926.S2J4J0"/>
<dbReference type="InParanoid" id="S2J4J0"/>
<dbReference type="OrthoDB" id="2289470at2759"/>
<dbReference type="eggNOG" id="ENOG502TIXB">
    <property type="taxonomic scope" value="Eukaryota"/>
</dbReference>
<gene>
    <name evidence="2" type="ORF">HMPREF1544_10252</name>
</gene>
<evidence type="ECO:0000256" key="1">
    <source>
        <dbReference type="SAM" id="MobiDB-lite"/>
    </source>
</evidence>
<sequence length="338" mass="37748">MSSSDPALTNIATVLKKVTNYISQQDAINSDVEQRLASFETILGTLLQSIQHLKTLATPNSHQEPPLQGTSLTSPTACSPSNDATVKSITTPTWADITSLPKMQNHLMPTLTLLCTYISSQLTRTQIRSKLRAISIDNLRVLDIIFPARHIIGILIHEAYLSEFRSKLLEIDTSLIPYFNPLDPDHIADPKYHDLPKEERTRLARSLHQDRCLRTLSFVRPNLLPGIARYFVRQGWVPDHLAQDVLNNRLPRSSPRRPIPYPSSVTQALQSTNTTTRPPSNSLPHQPSAIHYVSEDSEMDAAPDQVSTPSNPNGCHTPSPPSSPRKLRKSSRLRRSKS</sequence>
<dbReference type="AlphaFoldDB" id="S2J4J0"/>
<accession>S2J4J0</accession>
<organism evidence="2 3">
    <name type="scientific">Mucor circinelloides f. circinelloides (strain 1006PhL)</name>
    <name type="common">Mucormycosis agent</name>
    <name type="synonym">Calyptromyces circinelloides</name>
    <dbReference type="NCBI Taxonomy" id="1220926"/>
    <lineage>
        <taxon>Eukaryota</taxon>
        <taxon>Fungi</taxon>
        <taxon>Fungi incertae sedis</taxon>
        <taxon>Mucoromycota</taxon>
        <taxon>Mucoromycotina</taxon>
        <taxon>Mucoromycetes</taxon>
        <taxon>Mucorales</taxon>
        <taxon>Mucorineae</taxon>
        <taxon>Mucoraceae</taxon>
        <taxon>Mucor</taxon>
    </lineage>
</organism>
<name>S2J4J0_MUCC1</name>
<evidence type="ECO:0000313" key="3">
    <source>
        <dbReference type="Proteomes" id="UP000014254"/>
    </source>
</evidence>
<dbReference type="Proteomes" id="UP000014254">
    <property type="component" value="Unassembled WGS sequence"/>
</dbReference>
<feature type="region of interest" description="Disordered" evidence="1">
    <location>
        <begin position="248"/>
        <end position="338"/>
    </location>
</feature>
<dbReference type="EMBL" id="KE124088">
    <property type="protein sequence ID" value="EPB83022.1"/>
    <property type="molecule type" value="Genomic_DNA"/>
</dbReference>
<keyword evidence="3" id="KW-1185">Reference proteome</keyword>
<feature type="compositionally biased region" description="Polar residues" evidence="1">
    <location>
        <begin position="305"/>
        <end position="316"/>
    </location>
</feature>
<feature type="compositionally biased region" description="Low complexity" evidence="1">
    <location>
        <begin position="271"/>
        <end position="282"/>
    </location>
</feature>
<feature type="compositionally biased region" description="Basic residues" evidence="1">
    <location>
        <begin position="325"/>
        <end position="338"/>
    </location>
</feature>
<proteinExistence type="predicted"/>
<protein>
    <submittedName>
        <fullName evidence="2">Uncharacterized protein</fullName>
    </submittedName>
</protein>
<dbReference type="VEuPathDB" id="FungiDB:HMPREF1544_10252"/>